<keyword evidence="3" id="KW-1185">Reference proteome</keyword>
<sequence>MADNALVLLVSALVLAGAGALIALALRWRRRRRRVRGNPNPARDYAPRSAWGPTSGKLNFSSFVFMDVDGDGIYGQADRPMAGIAVRLFDEQGRFLALARTNPAGFANFPMSSKRRSAAIRASGTYRFSVSVPPGWRASGANENQLVRLAEAPGSLVGLVGEGLPGPVGLTPSRTVSGRMPVGAAATLSVMGRGKVLESHALGPAAAFRFPVSGEADQVAIADGGLDRRLALSAYPAELGLLAPGALRSGPLWVGAPLITIGFDDVTTRGLCKIPSGHAGVDWYNLNAMARDHTKNSEGYVNGNVSGACIAYTSSGHPAEFARAAPFGFHSVMLTAAWLGSEGETALVESWLGDEPVARDEITLSALAPVHYAPMLKAVTRVRLSTKHHWQMVLDDLMLAL</sequence>
<dbReference type="RefSeq" id="WP_320228675.1">
    <property type="nucleotide sequence ID" value="NZ_JAVIJC010000031.1"/>
</dbReference>
<protein>
    <recommendedName>
        <fullName evidence="4">SD-repeat containing protein B domain-containing protein</fullName>
    </recommendedName>
</protein>
<name>A0ABU4Z6I4_9HYPH</name>
<dbReference type="Gene3D" id="2.60.40.10">
    <property type="entry name" value="Immunoglobulins"/>
    <property type="match status" value="1"/>
</dbReference>
<dbReference type="InterPro" id="IPR013783">
    <property type="entry name" value="Ig-like_fold"/>
</dbReference>
<dbReference type="EMBL" id="JAVIJC010000031">
    <property type="protein sequence ID" value="MDX8494890.1"/>
    <property type="molecule type" value="Genomic_DNA"/>
</dbReference>
<organism evidence="2 3">
    <name type="scientific">Mesorhizobium captivum</name>
    <dbReference type="NCBI Taxonomy" id="3072319"/>
    <lineage>
        <taxon>Bacteria</taxon>
        <taxon>Pseudomonadati</taxon>
        <taxon>Pseudomonadota</taxon>
        <taxon>Alphaproteobacteria</taxon>
        <taxon>Hyphomicrobiales</taxon>
        <taxon>Phyllobacteriaceae</taxon>
        <taxon>Mesorhizobium</taxon>
    </lineage>
</organism>
<proteinExistence type="predicted"/>
<reference evidence="2 3" key="1">
    <citation type="submission" date="2023-08" db="EMBL/GenBank/DDBJ databases">
        <title>Implementing the SeqCode for naming new Mesorhizobium species isolated from Vachellia karroo root nodules.</title>
        <authorList>
            <person name="Van Lill M."/>
        </authorList>
    </citation>
    <scope>NUCLEOTIDE SEQUENCE [LARGE SCALE GENOMIC DNA]</scope>
    <source>
        <strain evidence="2 3">VK22B</strain>
    </source>
</reference>
<evidence type="ECO:0000313" key="3">
    <source>
        <dbReference type="Proteomes" id="UP001271249"/>
    </source>
</evidence>
<feature type="transmembrane region" description="Helical" evidence="1">
    <location>
        <begin position="6"/>
        <end position="26"/>
    </location>
</feature>
<comment type="caution">
    <text evidence="2">The sequence shown here is derived from an EMBL/GenBank/DDBJ whole genome shotgun (WGS) entry which is preliminary data.</text>
</comment>
<accession>A0ABU4Z6I4</accession>
<dbReference type="Proteomes" id="UP001271249">
    <property type="component" value="Unassembled WGS sequence"/>
</dbReference>
<keyword evidence="1" id="KW-1133">Transmembrane helix</keyword>
<evidence type="ECO:0000256" key="1">
    <source>
        <dbReference type="SAM" id="Phobius"/>
    </source>
</evidence>
<keyword evidence="1" id="KW-0472">Membrane</keyword>
<keyword evidence="1" id="KW-0812">Transmembrane</keyword>
<evidence type="ECO:0008006" key="4">
    <source>
        <dbReference type="Google" id="ProtNLM"/>
    </source>
</evidence>
<evidence type="ECO:0000313" key="2">
    <source>
        <dbReference type="EMBL" id="MDX8494890.1"/>
    </source>
</evidence>
<gene>
    <name evidence="2" type="ORF">RFN29_25350</name>
</gene>